<dbReference type="Gene3D" id="3.30.450.20">
    <property type="entry name" value="PAS domain"/>
    <property type="match status" value="2"/>
</dbReference>
<feature type="transmembrane region" description="Helical" evidence="2">
    <location>
        <begin position="456"/>
        <end position="479"/>
    </location>
</feature>
<name>D7FWV1_ECTSI</name>
<evidence type="ECO:0008006" key="5">
    <source>
        <dbReference type="Google" id="ProtNLM"/>
    </source>
</evidence>
<proteinExistence type="predicted"/>
<keyword evidence="2" id="KW-0472">Membrane</keyword>
<sequence length="620" mass="65663">MSSRAATAACKPCLNKKYPLRKQLLLSFLALAAVSLLLALGVVMGTTAYIGDKAESEARDSLEAQIERHLRDASVEAAATIGERFRKIQYGVLDVSAHALRDALQEDLILAGGEEGYPLSPAHTDLRDIEITESSEANLVGFSRQDVPVDLSRSVWYYADAESNTVEVPADEQLRINQSARLDLLWPAMYINSNDTKGILLGVELSTTSQMFRYFPGTDLSAVEGSAFACENVQEDGTSPCYNPTERDWYTLAENADMDPETFLGEAIVTPPYIDAVGSENDWLVTLARAVYSNSGTTSGSLLGVVGVDVRLEQVQESVEGINFLDTGYSILATADEGVVLAAGAAWDRDTAEDVTTVCELGNGICSGDEGDGWEDLLLETENGGIKTFKAVSTTGGGDEEGSILIAAPIMTTFGTAVSGGEGTVTHYILSAVPRDEIFRPVDGMADLIQESTTEIIVTTAIVACFTLVAVALSVCFLAGSITGPIVKMTKAARSIAKDGAKTDVFGSVAATWGARRDGSSGGGGSIDSRTAGRYTMNRTACLDYLLCRGDDEISTLAREFQLMITGLGRRGAAAEATGLAEASAYPKNPFTTEFIRPPPVNPTAPDATPDRPSAPGQAS</sequence>
<keyword evidence="4" id="KW-1185">Reference proteome</keyword>
<evidence type="ECO:0000256" key="2">
    <source>
        <dbReference type="SAM" id="Phobius"/>
    </source>
</evidence>
<dbReference type="EMBL" id="FN648504">
    <property type="protein sequence ID" value="CBJ32189.1"/>
    <property type="molecule type" value="Genomic_DNA"/>
</dbReference>
<dbReference type="Gene3D" id="6.10.340.10">
    <property type="match status" value="1"/>
</dbReference>
<dbReference type="CDD" id="cd12913">
    <property type="entry name" value="PDC1_MCP_like"/>
    <property type="match status" value="1"/>
</dbReference>
<accession>D7FWV1</accession>
<protein>
    <recommendedName>
        <fullName evidence="5">HAMP domain-containing protein</fullName>
    </recommendedName>
</protein>
<evidence type="ECO:0000256" key="1">
    <source>
        <dbReference type="SAM" id="MobiDB-lite"/>
    </source>
</evidence>
<dbReference type="OMA" id="ENCEANF"/>
<dbReference type="InParanoid" id="D7FWV1"/>
<gene>
    <name evidence="3" type="ORF">Esi_0315_0002</name>
</gene>
<dbReference type="Proteomes" id="UP000002630">
    <property type="component" value="Linkage Group LG06"/>
</dbReference>
<dbReference type="AlphaFoldDB" id="D7FWV1"/>
<evidence type="ECO:0000313" key="3">
    <source>
        <dbReference type="EMBL" id="CBJ32189.1"/>
    </source>
</evidence>
<keyword evidence="2" id="KW-0812">Transmembrane</keyword>
<keyword evidence="2" id="KW-1133">Transmembrane helix</keyword>
<dbReference type="OrthoDB" id="10314816at2759"/>
<reference evidence="3 4" key="1">
    <citation type="journal article" date="2010" name="Nature">
        <title>The Ectocarpus genome and the independent evolution of multicellularity in brown algae.</title>
        <authorList>
            <person name="Cock J.M."/>
            <person name="Sterck L."/>
            <person name="Rouze P."/>
            <person name="Scornet D."/>
            <person name="Allen A.E."/>
            <person name="Amoutzias G."/>
            <person name="Anthouard V."/>
            <person name="Artiguenave F."/>
            <person name="Aury J.M."/>
            <person name="Badger J.H."/>
            <person name="Beszteri B."/>
            <person name="Billiau K."/>
            <person name="Bonnet E."/>
            <person name="Bothwell J.H."/>
            <person name="Bowler C."/>
            <person name="Boyen C."/>
            <person name="Brownlee C."/>
            <person name="Carrano C.J."/>
            <person name="Charrier B."/>
            <person name="Cho G.Y."/>
            <person name="Coelho S.M."/>
            <person name="Collen J."/>
            <person name="Corre E."/>
            <person name="Da Silva C."/>
            <person name="Delage L."/>
            <person name="Delaroque N."/>
            <person name="Dittami S.M."/>
            <person name="Doulbeau S."/>
            <person name="Elias M."/>
            <person name="Farnham G."/>
            <person name="Gachon C.M."/>
            <person name="Gschloessl B."/>
            <person name="Heesch S."/>
            <person name="Jabbari K."/>
            <person name="Jubin C."/>
            <person name="Kawai H."/>
            <person name="Kimura K."/>
            <person name="Kloareg B."/>
            <person name="Kupper F.C."/>
            <person name="Lang D."/>
            <person name="Le Bail A."/>
            <person name="Leblanc C."/>
            <person name="Lerouge P."/>
            <person name="Lohr M."/>
            <person name="Lopez P.J."/>
            <person name="Martens C."/>
            <person name="Maumus F."/>
            <person name="Michel G."/>
            <person name="Miranda-Saavedra D."/>
            <person name="Morales J."/>
            <person name="Moreau H."/>
            <person name="Motomura T."/>
            <person name="Nagasato C."/>
            <person name="Napoli C.A."/>
            <person name="Nelson D.R."/>
            <person name="Nyvall-Collen P."/>
            <person name="Peters A.F."/>
            <person name="Pommier C."/>
            <person name="Potin P."/>
            <person name="Poulain J."/>
            <person name="Quesneville H."/>
            <person name="Read B."/>
            <person name="Rensing S.A."/>
            <person name="Ritter A."/>
            <person name="Rousvoal S."/>
            <person name="Samanta M."/>
            <person name="Samson G."/>
            <person name="Schroeder D.C."/>
            <person name="Segurens B."/>
            <person name="Strittmatter M."/>
            <person name="Tonon T."/>
            <person name="Tregear J.W."/>
            <person name="Valentin K."/>
            <person name="von Dassow P."/>
            <person name="Yamagishi T."/>
            <person name="Van de Peer Y."/>
            <person name="Wincker P."/>
        </authorList>
    </citation>
    <scope>NUCLEOTIDE SEQUENCE [LARGE SCALE GENOMIC DNA]</scope>
    <source>
        <strain evidence="4">Ec32 / CCAP1310/4</strain>
    </source>
</reference>
<organism evidence="3 4">
    <name type="scientific">Ectocarpus siliculosus</name>
    <name type="common">Brown alga</name>
    <name type="synonym">Conferva siliculosa</name>
    <dbReference type="NCBI Taxonomy" id="2880"/>
    <lineage>
        <taxon>Eukaryota</taxon>
        <taxon>Sar</taxon>
        <taxon>Stramenopiles</taxon>
        <taxon>Ochrophyta</taxon>
        <taxon>PX clade</taxon>
        <taxon>Phaeophyceae</taxon>
        <taxon>Ectocarpales</taxon>
        <taxon>Ectocarpaceae</taxon>
        <taxon>Ectocarpus</taxon>
    </lineage>
</organism>
<evidence type="ECO:0000313" key="4">
    <source>
        <dbReference type="Proteomes" id="UP000002630"/>
    </source>
</evidence>
<feature type="region of interest" description="Disordered" evidence="1">
    <location>
        <begin position="590"/>
        <end position="620"/>
    </location>
</feature>
<dbReference type="EMBL" id="FN649731">
    <property type="protein sequence ID" value="CBJ32189.1"/>
    <property type="molecule type" value="Genomic_DNA"/>
</dbReference>